<evidence type="ECO:0000313" key="2">
    <source>
        <dbReference type="Proteomes" id="UP000242818"/>
    </source>
</evidence>
<organism evidence="1 2">
    <name type="scientific">Chitinophaga costaii</name>
    <dbReference type="NCBI Taxonomy" id="1335309"/>
    <lineage>
        <taxon>Bacteria</taxon>
        <taxon>Pseudomonadati</taxon>
        <taxon>Bacteroidota</taxon>
        <taxon>Chitinophagia</taxon>
        <taxon>Chitinophagales</taxon>
        <taxon>Chitinophagaceae</taxon>
        <taxon>Chitinophaga</taxon>
    </lineage>
</organism>
<dbReference type="Proteomes" id="UP000242818">
    <property type="component" value="Unassembled WGS sequence"/>
</dbReference>
<proteinExistence type="predicted"/>
<dbReference type="AlphaFoldDB" id="A0A1C4FK44"/>
<sequence length="180" mass="20200">MDFLLWKQVVHLSWQAINACHCPWCMQPFMPVMAREGTTSAVGMDSTHGLFSTFGNILLHIINVNHDLFQMINLLACPVGGFLLLILGQAPGRSPPHTENCEYCKFYTPARTPRSGVHPGGVIPNGGRTGEDDETILPEREKIADRLETLEQLGQWFSRHYKLTPATSFAVMMLQFESKQ</sequence>
<evidence type="ECO:0000313" key="1">
    <source>
        <dbReference type="EMBL" id="SCC56379.1"/>
    </source>
</evidence>
<protein>
    <submittedName>
        <fullName evidence="1">Uncharacterized protein</fullName>
    </submittedName>
</protein>
<accession>A0A1C4FK44</accession>
<name>A0A1C4FK44_9BACT</name>
<reference evidence="1 2" key="1">
    <citation type="submission" date="2016-08" db="EMBL/GenBank/DDBJ databases">
        <authorList>
            <person name="Seilhamer J.J."/>
        </authorList>
    </citation>
    <scope>NUCLEOTIDE SEQUENCE [LARGE SCALE GENOMIC DNA]</scope>
    <source>
        <strain evidence="1 2">A37T2</strain>
    </source>
</reference>
<gene>
    <name evidence="1" type="ORF">GA0116948_11523</name>
</gene>
<keyword evidence="2" id="KW-1185">Reference proteome</keyword>
<dbReference type="EMBL" id="FMAR01000015">
    <property type="protein sequence ID" value="SCC56379.1"/>
    <property type="molecule type" value="Genomic_DNA"/>
</dbReference>